<evidence type="ECO:0000256" key="12">
    <source>
        <dbReference type="HAMAP-Rule" id="MF_01225"/>
    </source>
</evidence>
<feature type="binding site" evidence="12">
    <location>
        <position position="202"/>
    </location>
    <ligand>
        <name>S-adenosyl-L-methionine</name>
        <dbReference type="ChEBI" id="CHEBI:59789"/>
    </ligand>
</feature>
<dbReference type="KEGG" id="hfv:R50_1683"/>
<evidence type="ECO:0000313" key="15">
    <source>
        <dbReference type="Proteomes" id="UP000503399"/>
    </source>
</evidence>
<feature type="binding site" evidence="12">
    <location>
        <position position="34"/>
    </location>
    <ligand>
        <name>[4Fe-4S] cluster</name>
        <dbReference type="ChEBI" id="CHEBI:49883"/>
        <label>1</label>
        <note>4Fe-4S-S-AdoMet</note>
    </ligand>
</feature>
<comment type="similarity">
    <text evidence="12">Belongs to the radical SAM superfamily. MoaA family.</text>
</comment>
<dbReference type="GO" id="GO:0005525">
    <property type="term" value="F:GTP binding"/>
    <property type="evidence" value="ECO:0007669"/>
    <property type="project" value="UniProtKB-UniRule"/>
</dbReference>
<keyword evidence="2 12" id="KW-0004">4Fe-4S</keyword>
<comment type="cofactor">
    <cofactor evidence="12">
        <name>[4Fe-4S] cluster</name>
        <dbReference type="ChEBI" id="CHEBI:49883"/>
    </cofactor>
    <text evidence="12">Binds 2 [4Fe-4S] clusters. Binds 1 [4Fe-4S] cluster coordinated with 3 cysteines and an exchangeable S-adenosyl-L-methionine and 1 [4Fe-4S] cluster coordinated with 3 cysteines and the GTP-derived substrate.</text>
</comment>
<feature type="binding site" evidence="12">
    <location>
        <position position="283"/>
    </location>
    <ligand>
        <name>[4Fe-4S] cluster</name>
        <dbReference type="ChEBI" id="CHEBI:49883"/>
        <label>2</label>
        <note>4Fe-4S-substrate</note>
    </ligand>
</feature>
<sequence length="340" mass="37589">MTQPENSLQDRLGRPLRDLRISVTDRCNFRCVYCMPRTVFGAGFRFLPRRELLTFEEIARVARVAVRLGVRKIRLTGGEPLLRSNLEELVALLAALPGLEDLALTTNGSLLTPARARALYAAGLRRVNISLDALDDATFATVNGVGYPVRRVLAAVEAADAAGLRPVKINMVVKRGLTDQAVEAMAARFRHTPHILRFIEFMDVGTANGWDPAGVVPSQEILERIHRRWPLEPVAGPRLGMVAARYRYRDGAGEIGFISSVSQPFCSGCTRLRLSPEGRLYTCLFGSAGTDLRTPLRSGADDTALTSLLSGVWRDRTDRYSEERAAAPRRERVEMFRIGG</sequence>
<comment type="catalytic activity">
    <reaction evidence="11 12">
        <text>GTP + AH2 + S-adenosyl-L-methionine = (8S)-3',8-cyclo-7,8-dihydroguanosine 5'-triphosphate + 5'-deoxyadenosine + L-methionine + A + H(+)</text>
        <dbReference type="Rhea" id="RHEA:49576"/>
        <dbReference type="ChEBI" id="CHEBI:13193"/>
        <dbReference type="ChEBI" id="CHEBI:15378"/>
        <dbReference type="ChEBI" id="CHEBI:17319"/>
        <dbReference type="ChEBI" id="CHEBI:17499"/>
        <dbReference type="ChEBI" id="CHEBI:37565"/>
        <dbReference type="ChEBI" id="CHEBI:57844"/>
        <dbReference type="ChEBI" id="CHEBI:59789"/>
        <dbReference type="ChEBI" id="CHEBI:131766"/>
        <dbReference type="EC" id="4.1.99.22"/>
    </reaction>
</comment>
<feature type="binding site" evidence="12">
    <location>
        <begin position="271"/>
        <end position="273"/>
    </location>
    <ligand>
        <name>GTP</name>
        <dbReference type="ChEBI" id="CHEBI:37565"/>
    </ligand>
</feature>
<keyword evidence="3 12" id="KW-0949">S-adenosyl-L-methionine</keyword>
<reference evidence="14 15" key="1">
    <citation type="submission" date="2020-02" db="EMBL/GenBank/DDBJ databases">
        <authorList>
            <person name="Hogendoorn C."/>
        </authorList>
    </citation>
    <scope>NUCLEOTIDE SEQUENCE [LARGE SCALE GENOMIC DNA]</scope>
    <source>
        <strain evidence="14">R501</strain>
    </source>
</reference>
<dbReference type="InterPro" id="IPR000385">
    <property type="entry name" value="MoaA_NifB_PqqE_Fe-S-bd_CS"/>
</dbReference>
<dbReference type="InterPro" id="IPR013785">
    <property type="entry name" value="Aldolase_TIM"/>
</dbReference>
<keyword evidence="6 12" id="KW-0408">Iron</keyword>
<dbReference type="PANTHER" id="PTHR22960:SF0">
    <property type="entry name" value="MOLYBDENUM COFACTOR BIOSYNTHESIS PROTEIN 1"/>
    <property type="match status" value="1"/>
</dbReference>
<dbReference type="GO" id="GO:0061799">
    <property type="term" value="F:cyclic pyranopterin monophosphate synthase activity"/>
    <property type="evidence" value="ECO:0007669"/>
    <property type="project" value="TreeGrafter"/>
</dbReference>
<evidence type="ECO:0000256" key="8">
    <source>
        <dbReference type="ARBA" id="ARBA00023134"/>
    </source>
</evidence>
<evidence type="ECO:0000256" key="7">
    <source>
        <dbReference type="ARBA" id="ARBA00023014"/>
    </source>
</evidence>
<evidence type="ECO:0000256" key="2">
    <source>
        <dbReference type="ARBA" id="ARBA00022485"/>
    </source>
</evidence>
<keyword evidence="8 12" id="KW-0342">GTP-binding</keyword>
<feature type="binding site" evidence="12">
    <location>
        <position position="266"/>
    </location>
    <ligand>
        <name>[4Fe-4S] cluster</name>
        <dbReference type="ChEBI" id="CHEBI:49883"/>
        <label>2</label>
        <note>4Fe-4S-substrate</note>
    </ligand>
</feature>
<dbReference type="GO" id="GO:0051539">
    <property type="term" value="F:4 iron, 4 sulfur cluster binding"/>
    <property type="evidence" value="ECO:0007669"/>
    <property type="project" value="UniProtKB-UniRule"/>
</dbReference>
<name>A0A6F8ZHE8_9FIRM</name>
<dbReference type="GO" id="GO:0006777">
    <property type="term" value="P:Mo-molybdopterin cofactor biosynthetic process"/>
    <property type="evidence" value="ECO:0007669"/>
    <property type="project" value="UniProtKB-UniRule"/>
</dbReference>
<dbReference type="InterPro" id="IPR013483">
    <property type="entry name" value="MoaA"/>
</dbReference>
<evidence type="ECO:0000256" key="3">
    <source>
        <dbReference type="ARBA" id="ARBA00022691"/>
    </source>
</evidence>
<keyword evidence="9 12" id="KW-0501">Molybdenum cofactor biosynthesis</keyword>
<dbReference type="InterPro" id="IPR006638">
    <property type="entry name" value="Elp3/MiaA/NifB-like_rSAM"/>
</dbReference>
<comment type="subunit">
    <text evidence="12">Monomer and homodimer.</text>
</comment>
<dbReference type="EC" id="4.1.99.22" evidence="1 12"/>
<evidence type="ECO:0000259" key="13">
    <source>
        <dbReference type="PROSITE" id="PS51918"/>
    </source>
</evidence>
<keyword evidence="5 12" id="KW-0547">Nucleotide-binding</keyword>
<dbReference type="UniPathway" id="UPA00344"/>
<feature type="binding site" evidence="12">
    <location>
        <position position="168"/>
    </location>
    <ligand>
        <name>GTP</name>
        <dbReference type="ChEBI" id="CHEBI:37565"/>
    </ligand>
</feature>
<feature type="binding site" evidence="12">
    <location>
        <position position="33"/>
    </location>
    <ligand>
        <name>S-adenosyl-L-methionine</name>
        <dbReference type="ChEBI" id="CHEBI:59789"/>
    </ligand>
</feature>
<keyword evidence="7 12" id="KW-0411">Iron-sulfur</keyword>
<evidence type="ECO:0000256" key="1">
    <source>
        <dbReference type="ARBA" id="ARBA00012167"/>
    </source>
</evidence>
<dbReference type="SUPFAM" id="SSF102114">
    <property type="entry name" value="Radical SAM enzymes"/>
    <property type="match status" value="1"/>
</dbReference>
<accession>A0A6F8ZHE8</accession>
<feature type="binding site" evidence="12">
    <location>
        <position position="78"/>
    </location>
    <ligand>
        <name>S-adenosyl-L-methionine</name>
        <dbReference type="ChEBI" id="CHEBI:59789"/>
    </ligand>
</feature>
<dbReference type="PROSITE" id="PS51918">
    <property type="entry name" value="RADICAL_SAM"/>
    <property type="match status" value="1"/>
</dbReference>
<dbReference type="GO" id="GO:0046872">
    <property type="term" value="F:metal ion binding"/>
    <property type="evidence" value="ECO:0007669"/>
    <property type="project" value="UniProtKB-KW"/>
</dbReference>
<dbReference type="InterPro" id="IPR058240">
    <property type="entry name" value="rSAM_sf"/>
</dbReference>
<feature type="binding site" evidence="12">
    <location>
        <position position="20"/>
    </location>
    <ligand>
        <name>GTP</name>
        <dbReference type="ChEBI" id="CHEBI:37565"/>
    </ligand>
</feature>
<dbReference type="SFLD" id="SFLDG01383">
    <property type="entry name" value="cyclic_pyranopterin_phosphate"/>
    <property type="match status" value="1"/>
</dbReference>
<dbReference type="HAMAP" id="MF_01225_B">
    <property type="entry name" value="MoaA_B"/>
    <property type="match status" value="1"/>
</dbReference>
<dbReference type="Pfam" id="PF04055">
    <property type="entry name" value="Radical_SAM"/>
    <property type="match status" value="1"/>
</dbReference>
<evidence type="ECO:0000256" key="10">
    <source>
        <dbReference type="ARBA" id="ARBA00023239"/>
    </source>
</evidence>
<dbReference type="SFLD" id="SFLDG01386">
    <property type="entry name" value="main_SPASM_domain-containing"/>
    <property type="match status" value="1"/>
</dbReference>
<evidence type="ECO:0000256" key="9">
    <source>
        <dbReference type="ARBA" id="ARBA00023150"/>
    </source>
</evidence>
<feature type="binding site" evidence="12">
    <location>
        <position position="269"/>
    </location>
    <ligand>
        <name>[4Fe-4S] cluster</name>
        <dbReference type="ChEBI" id="CHEBI:49883"/>
        <label>2</label>
        <note>4Fe-4S-substrate</note>
    </ligand>
</feature>
<organism evidence="14 15">
    <name type="scientific">Candidatus Hydrogenisulfobacillus filiaventi</name>
    <dbReference type="NCBI Taxonomy" id="2707344"/>
    <lineage>
        <taxon>Bacteria</taxon>
        <taxon>Bacillati</taxon>
        <taxon>Bacillota</taxon>
        <taxon>Clostridia</taxon>
        <taxon>Eubacteriales</taxon>
        <taxon>Clostridiales Family XVII. Incertae Sedis</taxon>
        <taxon>Candidatus Hydrogenisulfobacillus</taxon>
    </lineage>
</organism>
<dbReference type="InterPro" id="IPR007197">
    <property type="entry name" value="rSAM"/>
</dbReference>
<dbReference type="Gene3D" id="3.20.20.70">
    <property type="entry name" value="Aldolase class I"/>
    <property type="match status" value="1"/>
</dbReference>
<dbReference type="InterPro" id="IPR050105">
    <property type="entry name" value="MoCo_biosynth_MoaA/MoaC"/>
</dbReference>
<dbReference type="AlphaFoldDB" id="A0A6F8ZHE8"/>
<keyword evidence="15" id="KW-1185">Reference proteome</keyword>
<evidence type="ECO:0000256" key="6">
    <source>
        <dbReference type="ARBA" id="ARBA00023004"/>
    </source>
</evidence>
<dbReference type="NCBIfam" id="TIGR02666">
    <property type="entry name" value="moaA"/>
    <property type="match status" value="1"/>
</dbReference>
<evidence type="ECO:0000256" key="5">
    <source>
        <dbReference type="ARBA" id="ARBA00022741"/>
    </source>
</evidence>
<keyword evidence="4 12" id="KW-0479">Metal-binding</keyword>
<feature type="binding site" evidence="12">
    <location>
        <position position="31"/>
    </location>
    <ligand>
        <name>[4Fe-4S] cluster</name>
        <dbReference type="ChEBI" id="CHEBI:49883"/>
        <label>1</label>
        <note>4Fe-4S-S-AdoMet</note>
    </ligand>
</feature>
<feature type="domain" description="Radical SAM core" evidence="13">
    <location>
        <begin position="11"/>
        <end position="232"/>
    </location>
</feature>
<gene>
    <name evidence="12 14" type="primary">moaA</name>
    <name evidence="14" type="ORF">R50_1683</name>
</gene>
<feature type="binding site" evidence="12">
    <location>
        <position position="105"/>
    </location>
    <ligand>
        <name>GTP</name>
        <dbReference type="ChEBI" id="CHEBI:37565"/>
    </ligand>
</feature>
<proteinExistence type="inferred from homology"/>
<feature type="binding site" evidence="12">
    <location>
        <position position="74"/>
    </location>
    <ligand>
        <name>GTP</name>
        <dbReference type="ChEBI" id="CHEBI:37565"/>
    </ligand>
</feature>
<evidence type="ECO:0000313" key="14">
    <source>
        <dbReference type="EMBL" id="CAB1129184.1"/>
    </source>
</evidence>
<dbReference type="PANTHER" id="PTHR22960">
    <property type="entry name" value="MOLYBDOPTERIN COFACTOR SYNTHESIS PROTEIN A"/>
    <property type="match status" value="1"/>
</dbReference>
<keyword evidence="10 12" id="KW-0456">Lyase</keyword>
<evidence type="ECO:0000256" key="4">
    <source>
        <dbReference type="ARBA" id="ARBA00022723"/>
    </source>
</evidence>
<dbReference type="SFLD" id="SFLDS00029">
    <property type="entry name" value="Radical_SAM"/>
    <property type="match status" value="1"/>
</dbReference>
<comment type="function">
    <text evidence="12">Catalyzes the cyclization of GTP to (8S)-3',8-cyclo-7,8-dihydroguanosine 5'-triphosphate.</text>
</comment>
<dbReference type="InterPro" id="IPR010505">
    <property type="entry name" value="MoaA_twitch"/>
</dbReference>
<dbReference type="SFLD" id="SFLDG01067">
    <property type="entry name" value="SPASM/twitch_domain_containing"/>
    <property type="match status" value="1"/>
</dbReference>
<feature type="binding site" evidence="12">
    <location>
        <position position="130"/>
    </location>
    <ligand>
        <name>S-adenosyl-L-methionine</name>
        <dbReference type="ChEBI" id="CHEBI:59789"/>
    </ligand>
</feature>
<dbReference type="CDD" id="cd01335">
    <property type="entry name" value="Radical_SAM"/>
    <property type="match status" value="1"/>
</dbReference>
<dbReference type="SMART" id="SM00729">
    <property type="entry name" value="Elp3"/>
    <property type="match status" value="1"/>
</dbReference>
<dbReference type="GO" id="GO:1904047">
    <property type="term" value="F:S-adenosyl-L-methionine binding"/>
    <property type="evidence" value="ECO:0007669"/>
    <property type="project" value="UniProtKB-UniRule"/>
</dbReference>
<dbReference type="Proteomes" id="UP000503399">
    <property type="component" value="Chromosome"/>
</dbReference>
<evidence type="ECO:0000256" key="11">
    <source>
        <dbReference type="ARBA" id="ARBA00048697"/>
    </source>
</evidence>
<dbReference type="GO" id="GO:0061798">
    <property type="term" value="F:GTP 3',8'-cyclase activity"/>
    <property type="evidence" value="ECO:0007669"/>
    <property type="project" value="UniProtKB-UniRule"/>
</dbReference>
<feature type="binding site" evidence="12">
    <location>
        <position position="27"/>
    </location>
    <ligand>
        <name>[4Fe-4S] cluster</name>
        <dbReference type="ChEBI" id="CHEBI:49883"/>
        <label>1</label>
        <note>4Fe-4S-S-AdoMet</note>
    </ligand>
</feature>
<protein>
    <recommendedName>
        <fullName evidence="1 12">GTP 3',8-cyclase</fullName>
        <ecNumber evidence="1 12">4.1.99.22</ecNumber>
    </recommendedName>
    <alternativeName>
        <fullName evidence="12">Molybdenum cofactor biosynthesis protein A</fullName>
    </alternativeName>
</protein>
<dbReference type="InterPro" id="IPR040064">
    <property type="entry name" value="MoaA-like"/>
</dbReference>
<dbReference type="Pfam" id="PF06463">
    <property type="entry name" value="Mob_synth_C"/>
    <property type="match status" value="1"/>
</dbReference>
<dbReference type="EMBL" id="LR778114">
    <property type="protein sequence ID" value="CAB1129184.1"/>
    <property type="molecule type" value="Genomic_DNA"/>
</dbReference>
<dbReference type="CDD" id="cd21117">
    <property type="entry name" value="Twitch_MoaA"/>
    <property type="match status" value="1"/>
</dbReference>
<dbReference type="PROSITE" id="PS01305">
    <property type="entry name" value="MOAA_NIFB_PQQE"/>
    <property type="match status" value="1"/>
</dbReference>
<comment type="pathway">
    <text evidence="12">Cofactor biosynthesis; molybdopterin biosynthesis.</text>
</comment>